<accession>A0A8S9ZHP7</accession>
<dbReference type="AlphaFoldDB" id="A0A8S9ZHP7"/>
<organism evidence="1 2">
    <name type="scientific">Meloidogyne graminicola</name>
    <dbReference type="NCBI Taxonomy" id="189291"/>
    <lineage>
        <taxon>Eukaryota</taxon>
        <taxon>Metazoa</taxon>
        <taxon>Ecdysozoa</taxon>
        <taxon>Nematoda</taxon>
        <taxon>Chromadorea</taxon>
        <taxon>Rhabditida</taxon>
        <taxon>Tylenchina</taxon>
        <taxon>Tylenchomorpha</taxon>
        <taxon>Tylenchoidea</taxon>
        <taxon>Meloidogynidae</taxon>
        <taxon>Meloidogyninae</taxon>
        <taxon>Meloidogyne</taxon>
    </lineage>
</organism>
<dbReference type="Proteomes" id="UP000605970">
    <property type="component" value="Unassembled WGS sequence"/>
</dbReference>
<proteinExistence type="predicted"/>
<protein>
    <submittedName>
        <fullName evidence="1">Uncharacterized protein</fullName>
    </submittedName>
</protein>
<sequence length="124" mass="14435">MGYPMCCDLLKKCYSIYENEPYEYHPGPTFREFRLDGCPEIEFFMRDAHAQSIVRLSTNTKMDKGVWSCIPANKCKIKCKNDRIVHVPNAYLLHIEIRQPCPNSASWCMKDPLFTDKYSCNNGI</sequence>
<gene>
    <name evidence="1" type="ORF">Mgra_00007878</name>
</gene>
<dbReference type="EMBL" id="JABEBT010000095">
    <property type="protein sequence ID" value="KAF7632739.1"/>
    <property type="molecule type" value="Genomic_DNA"/>
</dbReference>
<evidence type="ECO:0000313" key="2">
    <source>
        <dbReference type="Proteomes" id="UP000605970"/>
    </source>
</evidence>
<evidence type="ECO:0000313" key="1">
    <source>
        <dbReference type="EMBL" id="KAF7632739.1"/>
    </source>
</evidence>
<keyword evidence="2" id="KW-1185">Reference proteome</keyword>
<reference evidence="1" key="1">
    <citation type="journal article" date="2020" name="Ecol. Evol.">
        <title>Genome structure and content of the rice root-knot nematode (Meloidogyne graminicola).</title>
        <authorList>
            <person name="Phan N.T."/>
            <person name="Danchin E.G.J."/>
            <person name="Klopp C."/>
            <person name="Perfus-Barbeoch L."/>
            <person name="Kozlowski D.K."/>
            <person name="Koutsovoulos G.D."/>
            <person name="Lopez-Roques C."/>
            <person name="Bouchez O."/>
            <person name="Zahm M."/>
            <person name="Besnard G."/>
            <person name="Bellafiore S."/>
        </authorList>
    </citation>
    <scope>NUCLEOTIDE SEQUENCE</scope>
    <source>
        <strain evidence="1">VN-18</strain>
    </source>
</reference>
<comment type="caution">
    <text evidence="1">The sequence shown here is derived from an EMBL/GenBank/DDBJ whole genome shotgun (WGS) entry which is preliminary data.</text>
</comment>
<name>A0A8S9ZHP7_9BILA</name>